<gene>
    <name evidence="1" type="ORF">SAMN04488099_10833</name>
</gene>
<dbReference type="AlphaFoldDB" id="A0A1H7KUV3"/>
<reference evidence="2" key="1">
    <citation type="submission" date="2016-10" db="EMBL/GenBank/DDBJ databases">
        <authorList>
            <person name="Varghese N."/>
            <person name="Submissions S."/>
        </authorList>
    </citation>
    <scope>NUCLEOTIDE SEQUENCE [LARGE SCALE GENOMIC DNA]</scope>
    <source>
        <strain evidence="2">DSM 19183</strain>
    </source>
</reference>
<evidence type="ECO:0000313" key="1">
    <source>
        <dbReference type="EMBL" id="SEK89845.1"/>
    </source>
</evidence>
<keyword evidence="2" id="KW-1185">Reference proteome</keyword>
<evidence type="ECO:0000313" key="2">
    <source>
        <dbReference type="Proteomes" id="UP000199081"/>
    </source>
</evidence>
<dbReference type="Proteomes" id="UP000199081">
    <property type="component" value="Unassembled WGS sequence"/>
</dbReference>
<proteinExistence type="predicted"/>
<sequence>MGDPFYYDEWMYLQVISLMCWVQLVVETLRYEDLSVECLIYRSYNVLEHAITSLMPHIWDL</sequence>
<name>A0A1H7KUV3_9LACT</name>
<protein>
    <submittedName>
        <fullName evidence="1">Uncharacterized protein</fullName>
    </submittedName>
</protein>
<organism evidence="1 2">
    <name type="scientific">Alkalibacterium pelagium</name>
    <dbReference type="NCBI Taxonomy" id="426702"/>
    <lineage>
        <taxon>Bacteria</taxon>
        <taxon>Bacillati</taxon>
        <taxon>Bacillota</taxon>
        <taxon>Bacilli</taxon>
        <taxon>Lactobacillales</taxon>
        <taxon>Carnobacteriaceae</taxon>
        <taxon>Alkalibacterium</taxon>
    </lineage>
</organism>
<dbReference type="STRING" id="426702.SAMN04488099_10833"/>
<dbReference type="EMBL" id="FNZU01000008">
    <property type="protein sequence ID" value="SEK89845.1"/>
    <property type="molecule type" value="Genomic_DNA"/>
</dbReference>
<accession>A0A1H7KUV3</accession>